<feature type="coiled-coil region" evidence="1">
    <location>
        <begin position="40"/>
        <end position="134"/>
    </location>
</feature>
<feature type="signal peptide" evidence="2">
    <location>
        <begin position="1"/>
        <end position="23"/>
    </location>
</feature>
<dbReference type="EMBL" id="LUTY01000765">
    <property type="protein sequence ID" value="OAD22744.1"/>
    <property type="molecule type" value="Genomic_DNA"/>
</dbReference>
<proteinExistence type="predicted"/>
<feature type="chain" id="PRO_5008049004" evidence="2">
    <location>
        <begin position="24"/>
        <end position="238"/>
    </location>
</feature>
<keyword evidence="4" id="KW-1185">Reference proteome</keyword>
<sequence length="238" mass="26557">MKMTKTAPLFLAAWVLMPSASIAIEDCGTSVTECRIKQDIKDLQLQNKAQQQQIDTQRRKIGELAAEKQTTINTQQGQIGELAAENKKQQATINTQQRKIGELVAKTEKQQATIDTQQGLIDAQKKQLDSLQKRIPSNLEVSHGFGGMEQFDGNEIWTLAMYGKTIEDQGHSYIIALNNEFFNTDNGCQKTCKKYDSRFVCRGFTYLGCGWGLKQPGTSKCDSDGNHVCQPRVCLCSL</sequence>
<keyword evidence="1" id="KW-0175">Coiled coil</keyword>
<gene>
    <name evidence="3" type="ORF">THIOM_001441</name>
</gene>
<dbReference type="Proteomes" id="UP000076962">
    <property type="component" value="Unassembled WGS sequence"/>
</dbReference>
<organism evidence="3 4">
    <name type="scientific">Candidatus Thiomargarita nelsonii</name>
    <dbReference type="NCBI Taxonomy" id="1003181"/>
    <lineage>
        <taxon>Bacteria</taxon>
        <taxon>Pseudomonadati</taxon>
        <taxon>Pseudomonadota</taxon>
        <taxon>Gammaproteobacteria</taxon>
        <taxon>Thiotrichales</taxon>
        <taxon>Thiotrichaceae</taxon>
        <taxon>Thiomargarita</taxon>
    </lineage>
</organism>
<comment type="caution">
    <text evidence="3">The sequence shown here is derived from an EMBL/GenBank/DDBJ whole genome shotgun (WGS) entry which is preliminary data.</text>
</comment>
<keyword evidence="2" id="KW-0732">Signal</keyword>
<dbReference type="AlphaFoldDB" id="A0A176S490"/>
<evidence type="ECO:0000313" key="4">
    <source>
        <dbReference type="Proteomes" id="UP000076962"/>
    </source>
</evidence>
<accession>A0A176S490</accession>
<evidence type="ECO:0000313" key="3">
    <source>
        <dbReference type="EMBL" id="OAD22744.1"/>
    </source>
</evidence>
<evidence type="ECO:0000256" key="1">
    <source>
        <dbReference type="SAM" id="Coils"/>
    </source>
</evidence>
<name>A0A176S490_9GAMM</name>
<reference evidence="3 4" key="1">
    <citation type="submission" date="2016-05" db="EMBL/GenBank/DDBJ databases">
        <title>Single-cell genome of chain-forming Candidatus Thiomargarita nelsonii and comparison to other large sulfur-oxidizing bacteria.</title>
        <authorList>
            <person name="Winkel M."/>
            <person name="Salman V."/>
            <person name="Woyke T."/>
            <person name="Schulz-Vogt H."/>
            <person name="Richter M."/>
            <person name="Flood B."/>
            <person name="Bailey J."/>
            <person name="Amann R."/>
            <person name="Mussmann M."/>
        </authorList>
    </citation>
    <scope>NUCLEOTIDE SEQUENCE [LARGE SCALE GENOMIC DNA]</scope>
    <source>
        <strain evidence="3 4">THI036</strain>
    </source>
</reference>
<protein>
    <submittedName>
        <fullName evidence="3">Secreted protein</fullName>
    </submittedName>
</protein>
<evidence type="ECO:0000256" key="2">
    <source>
        <dbReference type="SAM" id="SignalP"/>
    </source>
</evidence>